<dbReference type="RefSeq" id="WP_272173391.1">
    <property type="nucleotide sequence ID" value="NZ_JAQOSL010000103.1"/>
</dbReference>
<sequence length="70" mass="8096">MRTEEQESGWAREYLTRCQLWAYARRRRTLVSPWPPSPAGSGETVAVLAERHGGGLSTWKRIVTQARRQR</sequence>
<comment type="caution">
    <text evidence="1">The sequence shown here is derived from an EMBL/GenBank/DDBJ whole genome shotgun (WGS) entry which is preliminary data.</text>
</comment>
<organism evidence="1 2">
    <name type="scientific">Streptomyces heilongjiangensis</name>
    <dbReference type="NCBI Taxonomy" id="945052"/>
    <lineage>
        <taxon>Bacteria</taxon>
        <taxon>Bacillati</taxon>
        <taxon>Actinomycetota</taxon>
        <taxon>Actinomycetes</taxon>
        <taxon>Kitasatosporales</taxon>
        <taxon>Streptomycetaceae</taxon>
        <taxon>Streptomyces</taxon>
    </lineage>
</organism>
<protein>
    <recommendedName>
        <fullName evidence="3">Transposase</fullName>
    </recommendedName>
</protein>
<name>A0ABW1BHH9_9ACTN</name>
<evidence type="ECO:0000313" key="1">
    <source>
        <dbReference type="EMBL" id="MFC5812359.1"/>
    </source>
</evidence>
<dbReference type="Proteomes" id="UP001596112">
    <property type="component" value="Unassembled WGS sequence"/>
</dbReference>
<dbReference type="EMBL" id="JBHSNZ010000033">
    <property type="protein sequence ID" value="MFC5812359.1"/>
    <property type="molecule type" value="Genomic_DNA"/>
</dbReference>
<accession>A0ABW1BHH9</accession>
<keyword evidence="2" id="KW-1185">Reference proteome</keyword>
<proteinExistence type="predicted"/>
<evidence type="ECO:0000313" key="2">
    <source>
        <dbReference type="Proteomes" id="UP001596112"/>
    </source>
</evidence>
<gene>
    <name evidence="1" type="ORF">ACFQGO_33430</name>
</gene>
<reference evidence="2" key="1">
    <citation type="journal article" date="2019" name="Int. J. Syst. Evol. Microbiol.">
        <title>The Global Catalogue of Microorganisms (GCM) 10K type strain sequencing project: providing services to taxonomists for standard genome sequencing and annotation.</title>
        <authorList>
            <consortium name="The Broad Institute Genomics Platform"/>
            <consortium name="The Broad Institute Genome Sequencing Center for Infectious Disease"/>
            <person name="Wu L."/>
            <person name="Ma J."/>
        </authorList>
    </citation>
    <scope>NUCLEOTIDE SEQUENCE [LARGE SCALE GENOMIC DNA]</scope>
    <source>
        <strain evidence="2">JCM 9918</strain>
    </source>
</reference>
<evidence type="ECO:0008006" key="3">
    <source>
        <dbReference type="Google" id="ProtNLM"/>
    </source>
</evidence>